<dbReference type="OrthoDB" id="9803036at2"/>
<comment type="caution">
    <text evidence="1">The sequence shown here is derived from an EMBL/GenBank/DDBJ whole genome shotgun (WGS) entry which is preliminary data.</text>
</comment>
<evidence type="ECO:0000313" key="1">
    <source>
        <dbReference type="EMBL" id="NLF54633.1"/>
    </source>
</evidence>
<evidence type="ECO:0000313" key="2">
    <source>
        <dbReference type="Proteomes" id="UP000536534"/>
    </source>
</evidence>
<organism evidence="1 2">
    <name type="scientific">Thauera phenolivorans</name>
    <dbReference type="NCBI Taxonomy" id="1792543"/>
    <lineage>
        <taxon>Bacteria</taxon>
        <taxon>Pseudomonadati</taxon>
        <taxon>Pseudomonadota</taxon>
        <taxon>Betaproteobacteria</taxon>
        <taxon>Rhodocyclales</taxon>
        <taxon>Zoogloeaceae</taxon>
        <taxon>Thauera</taxon>
    </lineage>
</organism>
<accession>A0A7X7LWQ1</accession>
<dbReference type="InterPro" id="IPR047324">
    <property type="entry name" value="LbH_gamma_CA-like"/>
</dbReference>
<dbReference type="InterPro" id="IPR050484">
    <property type="entry name" value="Transf_Hexapept/Carb_Anhydrase"/>
</dbReference>
<dbReference type="InterPro" id="IPR011004">
    <property type="entry name" value="Trimer_LpxA-like_sf"/>
</dbReference>
<name>A0A7X7LWQ1_9RHOO</name>
<proteinExistence type="predicted"/>
<dbReference type="AlphaFoldDB" id="A0A7X7LWQ1"/>
<reference evidence="1 2" key="1">
    <citation type="journal article" date="2020" name="Biotechnol. Biofuels">
        <title>New insights from the biogas microbiome by comprehensive genome-resolved metagenomics of nearly 1600 species originating from multiple anaerobic digesters.</title>
        <authorList>
            <person name="Campanaro S."/>
            <person name="Treu L."/>
            <person name="Rodriguez-R L.M."/>
            <person name="Kovalovszki A."/>
            <person name="Ziels R.M."/>
            <person name="Maus I."/>
            <person name="Zhu X."/>
            <person name="Kougias P.G."/>
            <person name="Basile A."/>
            <person name="Luo G."/>
            <person name="Schluter A."/>
            <person name="Konstantinidis K.T."/>
            <person name="Angelidaki I."/>
        </authorList>
    </citation>
    <scope>NUCLEOTIDE SEQUENCE [LARGE SCALE GENOMIC DNA]</scope>
    <source>
        <strain evidence="1">AS06rmzACSIP_256</strain>
    </source>
</reference>
<dbReference type="CDD" id="cd04645">
    <property type="entry name" value="LbH_gamma_CA_like"/>
    <property type="match status" value="1"/>
</dbReference>
<protein>
    <submittedName>
        <fullName evidence="1">Gamma carbonic anhydrase family protein</fullName>
    </submittedName>
</protein>
<dbReference type="Pfam" id="PF00132">
    <property type="entry name" value="Hexapep"/>
    <property type="match status" value="1"/>
</dbReference>
<dbReference type="Gene3D" id="2.160.10.10">
    <property type="entry name" value="Hexapeptide repeat proteins"/>
    <property type="match status" value="1"/>
</dbReference>
<dbReference type="Proteomes" id="UP000536534">
    <property type="component" value="Unassembled WGS sequence"/>
</dbReference>
<dbReference type="EMBL" id="JAAYYV010000248">
    <property type="protein sequence ID" value="NLF54633.1"/>
    <property type="molecule type" value="Genomic_DNA"/>
</dbReference>
<dbReference type="RefSeq" id="WP_068807330.1">
    <property type="nucleotide sequence ID" value="NZ_MBFM01000003.1"/>
</dbReference>
<dbReference type="InterPro" id="IPR001451">
    <property type="entry name" value="Hexapep"/>
</dbReference>
<sequence>MSIYALGDKVPRFGEGSWIAHNATVIGAVEAGRNVSIWFNAVLRGDNDPISIGDGTNIQDGAILHNDDGVPLTIGANVTIGHMVMLHGCTIGDGSLIGINAVVLNKAVIGKNCIIGANALIPEGKVIPDRSLVVGSPGRVIRELSEKDVEHLKWNASHYVDNARLYEAELRAIDPAGVIAPQD</sequence>
<gene>
    <name evidence="1" type="ORF">GX576_09630</name>
</gene>
<dbReference type="SUPFAM" id="SSF51161">
    <property type="entry name" value="Trimeric LpxA-like enzymes"/>
    <property type="match status" value="1"/>
</dbReference>
<dbReference type="PANTHER" id="PTHR13061">
    <property type="entry name" value="DYNACTIN SUBUNIT P25"/>
    <property type="match status" value="1"/>
</dbReference>
<dbReference type="PANTHER" id="PTHR13061:SF29">
    <property type="entry name" value="GAMMA CARBONIC ANHYDRASE-LIKE 1, MITOCHONDRIAL-RELATED"/>
    <property type="match status" value="1"/>
</dbReference>